<keyword evidence="3" id="KW-1185">Reference proteome</keyword>
<feature type="transmembrane region" description="Helical" evidence="1">
    <location>
        <begin position="50"/>
        <end position="66"/>
    </location>
</feature>
<dbReference type="OrthoDB" id="5184981at2"/>
<feature type="transmembrane region" description="Helical" evidence="1">
    <location>
        <begin position="20"/>
        <end position="38"/>
    </location>
</feature>
<proteinExistence type="predicted"/>
<dbReference type="InterPro" id="IPR010994">
    <property type="entry name" value="RuvA_2-like"/>
</dbReference>
<evidence type="ECO:0008006" key="4">
    <source>
        <dbReference type="Google" id="ProtNLM"/>
    </source>
</evidence>
<evidence type="ECO:0000313" key="2">
    <source>
        <dbReference type="EMBL" id="RFU83725.1"/>
    </source>
</evidence>
<gene>
    <name evidence="2" type="ORF">DY218_26320</name>
</gene>
<sequence>MADHIQYGKQPPVRVVLSMLWTLIPLATVGFGTVPMMMHAAARTGQRRELAGLGLYGLALLVFIASPSDGSAVYEAAIVLSIAVNTLVAFGHAVAVRREVWYVTELGEISRRPLQAQQRAFLAARADERAARGAARSIAASDPALAHELRIGQAELRDREFPDGGLIDVNNVPPSVLTRQLNLSIEGAQRAVRLREATDGFSSAEEMSVLMDLPPHHLDTVADRLVFLPPRARPAG</sequence>
<comment type="caution">
    <text evidence="2">The sequence shown here is derived from an EMBL/GenBank/DDBJ whole genome shotgun (WGS) entry which is preliminary data.</text>
</comment>
<accession>A0A372LZM9</accession>
<dbReference type="AlphaFoldDB" id="A0A372LZM9"/>
<evidence type="ECO:0000313" key="3">
    <source>
        <dbReference type="Proteomes" id="UP000263094"/>
    </source>
</evidence>
<keyword evidence="1" id="KW-1133">Transmembrane helix</keyword>
<dbReference type="SUPFAM" id="SSF47781">
    <property type="entry name" value="RuvA domain 2-like"/>
    <property type="match status" value="1"/>
</dbReference>
<organism evidence="2 3">
    <name type="scientific">Streptomyces triticagri</name>
    <dbReference type="NCBI Taxonomy" id="2293568"/>
    <lineage>
        <taxon>Bacteria</taxon>
        <taxon>Bacillati</taxon>
        <taxon>Actinomycetota</taxon>
        <taxon>Actinomycetes</taxon>
        <taxon>Kitasatosporales</taxon>
        <taxon>Streptomycetaceae</taxon>
        <taxon>Streptomyces</taxon>
    </lineage>
</organism>
<dbReference type="EMBL" id="QUAK01000187">
    <property type="protein sequence ID" value="RFU83725.1"/>
    <property type="molecule type" value="Genomic_DNA"/>
</dbReference>
<reference evidence="2 3" key="1">
    <citation type="submission" date="2018-08" db="EMBL/GenBank/DDBJ databases">
        <title>Isolation, diversity and antifungal activity of Actinobacteria from wheat.</title>
        <authorList>
            <person name="Han C."/>
        </authorList>
    </citation>
    <scope>NUCLEOTIDE SEQUENCE [LARGE SCALE GENOMIC DNA]</scope>
    <source>
        <strain evidence="2 3">NEAU-YY421</strain>
    </source>
</reference>
<name>A0A372LZM9_9ACTN</name>
<feature type="transmembrane region" description="Helical" evidence="1">
    <location>
        <begin position="72"/>
        <end position="96"/>
    </location>
</feature>
<dbReference type="RefSeq" id="WP_128558604.1">
    <property type="nucleotide sequence ID" value="NZ_QUAK01000187.1"/>
</dbReference>
<keyword evidence="1" id="KW-0812">Transmembrane</keyword>
<dbReference type="Proteomes" id="UP000263094">
    <property type="component" value="Unassembled WGS sequence"/>
</dbReference>
<protein>
    <recommendedName>
        <fullName evidence="4">Helix-hairpin-helix domain-containing protein</fullName>
    </recommendedName>
</protein>
<evidence type="ECO:0000256" key="1">
    <source>
        <dbReference type="SAM" id="Phobius"/>
    </source>
</evidence>
<keyword evidence="1" id="KW-0472">Membrane</keyword>